<keyword evidence="2" id="KW-1185">Reference proteome</keyword>
<sequence>MAFVPAATGLRLRVPTAGSFTTVPRCRSLPIPAPAAAAVGRRARHASPVMIASEPAAAAEAGTAAASPAKPATKPASPNFSSGPCKKHPGYDLATSLGDAPLGRSHRSAEGMAKITESLDRTRTLLGIPDDYRIAIVPGSDTGAIEMAMWSMLGPVPVDVCYWESFGKGWLDDIVKQLKLDVPVRSITADYGQLPDLASTSGEHDIVFTWNGTTSGVKVVDGADWIDDARTGLTFCDATSAVFAMEMPWDKLDVTTYSWQKVLGGEAAHGMLILSPRAVARLESFTPARPLPKVFRMTKGGKLDEKLFQGAVINTVSMLCVEDYLDALLWVDFSGGLEAVIARSRANLGALEAFVERNEWAHFLATDPAVRSNTSVCLVLDMDKDKVKAMVKLLAAEGVAYDIGSYRDAPPGLRIWCGATVDTDDVVALAEWIEWANATLA</sequence>
<name>A0ACC3BLI4_PYRYE</name>
<dbReference type="Proteomes" id="UP000798662">
    <property type="component" value="Chromosome 1"/>
</dbReference>
<comment type="caution">
    <text evidence="1">The sequence shown here is derived from an EMBL/GenBank/DDBJ whole genome shotgun (WGS) entry which is preliminary data.</text>
</comment>
<evidence type="ECO:0000313" key="1">
    <source>
        <dbReference type="EMBL" id="KAK1858810.1"/>
    </source>
</evidence>
<reference evidence="1" key="1">
    <citation type="submission" date="2019-11" db="EMBL/GenBank/DDBJ databases">
        <title>Nori genome reveals adaptations in red seaweeds to the harsh intertidal environment.</title>
        <authorList>
            <person name="Wang D."/>
            <person name="Mao Y."/>
        </authorList>
    </citation>
    <scope>NUCLEOTIDE SEQUENCE</scope>
    <source>
        <tissue evidence="1">Gametophyte</tissue>
    </source>
</reference>
<organism evidence="1 2">
    <name type="scientific">Pyropia yezoensis</name>
    <name type="common">Susabi-nori</name>
    <name type="synonym">Porphyra yezoensis</name>
    <dbReference type="NCBI Taxonomy" id="2788"/>
    <lineage>
        <taxon>Eukaryota</taxon>
        <taxon>Rhodophyta</taxon>
        <taxon>Bangiophyceae</taxon>
        <taxon>Bangiales</taxon>
        <taxon>Bangiaceae</taxon>
        <taxon>Pyropia</taxon>
    </lineage>
</organism>
<accession>A0ACC3BLI4</accession>
<protein>
    <submittedName>
        <fullName evidence="1">Uncharacterized protein</fullName>
    </submittedName>
</protein>
<dbReference type="EMBL" id="CM020618">
    <property type="protein sequence ID" value="KAK1858810.1"/>
    <property type="molecule type" value="Genomic_DNA"/>
</dbReference>
<proteinExistence type="predicted"/>
<evidence type="ECO:0000313" key="2">
    <source>
        <dbReference type="Proteomes" id="UP000798662"/>
    </source>
</evidence>
<gene>
    <name evidence="1" type="ORF">I4F81_001410</name>
</gene>